<dbReference type="OrthoDB" id="9802055at2"/>
<feature type="binding site" evidence="6">
    <location>
        <position position="93"/>
    </location>
    <ligand>
        <name>a divalent metal cation</name>
        <dbReference type="ChEBI" id="CHEBI:60240"/>
        <label>1</label>
    </ligand>
</feature>
<comment type="caution">
    <text evidence="9">The sequence shown here is derived from an EMBL/GenBank/DDBJ whole genome shotgun (WGS) entry which is preliminary data.</text>
</comment>
<dbReference type="GO" id="GO:0006508">
    <property type="term" value="P:proteolysis"/>
    <property type="evidence" value="ECO:0007669"/>
    <property type="project" value="UniProtKB-KW"/>
</dbReference>
<feature type="binding site" evidence="6">
    <location>
        <position position="174"/>
    </location>
    <ligand>
        <name>substrate</name>
    </ligand>
</feature>
<evidence type="ECO:0000256" key="7">
    <source>
        <dbReference type="RuleBase" id="RU003653"/>
    </source>
</evidence>
<evidence type="ECO:0000256" key="1">
    <source>
        <dbReference type="ARBA" id="ARBA00002521"/>
    </source>
</evidence>
<dbReference type="HAMAP" id="MF_01974">
    <property type="entry name" value="MetAP_1"/>
    <property type="match status" value="1"/>
</dbReference>
<evidence type="ECO:0000256" key="6">
    <source>
        <dbReference type="HAMAP-Rule" id="MF_01974"/>
    </source>
</evidence>
<dbReference type="InterPro" id="IPR036005">
    <property type="entry name" value="Creatinase/aminopeptidase-like"/>
</dbReference>
<name>A0A267MHN7_9FIRM</name>
<comment type="function">
    <text evidence="1 6">Removes the N-terminal methionine from nascent proteins. The N-terminal methionine is often cleaved when the second residue in the primary sequence is small and uncharged (Met-Ala-, Cys, Gly, Pro, Ser, Thr, or Val). Requires deformylation of the N(alpha)-formylated initiator methionine before it can be hydrolyzed.</text>
</comment>
<feature type="binding site" evidence="6">
    <location>
        <position position="201"/>
    </location>
    <ligand>
        <name>a divalent metal cation</name>
        <dbReference type="ChEBI" id="CHEBI:60240"/>
        <label>2</label>
        <note>catalytic</note>
    </ligand>
</feature>
<feature type="binding site" evidence="6">
    <location>
        <position position="76"/>
    </location>
    <ligand>
        <name>substrate</name>
    </ligand>
</feature>
<dbReference type="PRINTS" id="PR00599">
    <property type="entry name" value="MAPEPTIDASE"/>
</dbReference>
<dbReference type="PANTHER" id="PTHR43330:SF13">
    <property type="entry name" value="METHIONINE AMINOPEPTIDASE 2"/>
    <property type="match status" value="1"/>
</dbReference>
<dbReference type="CDD" id="cd01086">
    <property type="entry name" value="MetAP1"/>
    <property type="match status" value="1"/>
</dbReference>
<feature type="binding site" evidence="6">
    <location>
        <position position="232"/>
    </location>
    <ligand>
        <name>a divalent metal cation</name>
        <dbReference type="ChEBI" id="CHEBI:60240"/>
        <label>2</label>
        <note>catalytic</note>
    </ligand>
</feature>
<feature type="binding site" evidence="6">
    <location>
        <position position="232"/>
    </location>
    <ligand>
        <name>a divalent metal cation</name>
        <dbReference type="ChEBI" id="CHEBI:60240"/>
        <label>1</label>
    </ligand>
</feature>
<dbReference type="InterPro" id="IPR002467">
    <property type="entry name" value="Pept_M24A_MAP1"/>
</dbReference>
<feature type="domain" description="Peptidase M24" evidence="8">
    <location>
        <begin position="12"/>
        <end position="239"/>
    </location>
</feature>
<keyword evidence="5 6" id="KW-0378">Hydrolase</keyword>
<organism evidence="9 10">
    <name type="scientific">Anaeromicrobium sediminis</name>
    <dbReference type="NCBI Taxonomy" id="1478221"/>
    <lineage>
        <taxon>Bacteria</taxon>
        <taxon>Bacillati</taxon>
        <taxon>Bacillota</taxon>
        <taxon>Clostridia</taxon>
        <taxon>Peptostreptococcales</taxon>
        <taxon>Thermotaleaceae</taxon>
        <taxon>Anaeromicrobium</taxon>
    </lineage>
</organism>
<accession>A0A267MHN7</accession>
<evidence type="ECO:0000256" key="3">
    <source>
        <dbReference type="ARBA" id="ARBA00022670"/>
    </source>
</evidence>
<evidence type="ECO:0000256" key="5">
    <source>
        <dbReference type="ARBA" id="ARBA00022801"/>
    </source>
</evidence>
<dbReference type="GO" id="GO:0004239">
    <property type="term" value="F:initiator methionyl aminopeptidase activity"/>
    <property type="evidence" value="ECO:0007669"/>
    <property type="project" value="UniProtKB-UniRule"/>
</dbReference>
<dbReference type="PANTHER" id="PTHR43330">
    <property type="entry name" value="METHIONINE AMINOPEPTIDASE"/>
    <property type="match status" value="1"/>
</dbReference>
<proteinExistence type="inferred from homology"/>
<dbReference type="NCBIfam" id="TIGR00500">
    <property type="entry name" value="met_pdase_I"/>
    <property type="match status" value="1"/>
</dbReference>
<gene>
    <name evidence="6 9" type="primary">map</name>
    <name evidence="9" type="ORF">CCE28_11280</name>
</gene>
<feature type="binding site" evidence="6">
    <location>
        <position position="104"/>
    </location>
    <ligand>
        <name>a divalent metal cation</name>
        <dbReference type="ChEBI" id="CHEBI:60240"/>
        <label>1</label>
    </ligand>
</feature>
<dbReference type="EC" id="3.4.11.18" evidence="6 7"/>
<keyword evidence="4 6" id="KW-0479">Metal-binding</keyword>
<dbReference type="Pfam" id="PF00557">
    <property type="entry name" value="Peptidase_M24"/>
    <property type="match status" value="1"/>
</dbReference>
<dbReference type="InterPro" id="IPR001714">
    <property type="entry name" value="Pept_M24_MAP"/>
</dbReference>
<comment type="catalytic activity">
    <reaction evidence="6 7">
        <text>Release of N-terminal amino acids, preferentially methionine, from peptides and arylamides.</text>
        <dbReference type="EC" id="3.4.11.18"/>
    </reaction>
</comment>
<evidence type="ECO:0000313" key="10">
    <source>
        <dbReference type="Proteomes" id="UP000216024"/>
    </source>
</evidence>
<feature type="binding site" evidence="6">
    <location>
        <position position="104"/>
    </location>
    <ligand>
        <name>a divalent metal cation</name>
        <dbReference type="ChEBI" id="CHEBI:60240"/>
        <label>2</label>
        <note>catalytic</note>
    </ligand>
</feature>
<evidence type="ECO:0000256" key="2">
    <source>
        <dbReference type="ARBA" id="ARBA00022438"/>
    </source>
</evidence>
<dbReference type="Gene3D" id="3.90.230.10">
    <property type="entry name" value="Creatinase/methionine aminopeptidase superfamily"/>
    <property type="match status" value="1"/>
</dbReference>
<evidence type="ECO:0000313" key="9">
    <source>
        <dbReference type="EMBL" id="PAB59094.1"/>
    </source>
</evidence>
<evidence type="ECO:0000256" key="4">
    <source>
        <dbReference type="ARBA" id="ARBA00022723"/>
    </source>
</evidence>
<feature type="binding site" evidence="6">
    <location>
        <position position="167"/>
    </location>
    <ligand>
        <name>a divalent metal cation</name>
        <dbReference type="ChEBI" id="CHEBI:60240"/>
        <label>2</label>
        <note>catalytic</note>
    </ligand>
</feature>
<dbReference type="AlphaFoldDB" id="A0A267MHN7"/>
<keyword evidence="10" id="KW-1185">Reference proteome</keyword>
<dbReference type="EMBL" id="NIBG01000009">
    <property type="protein sequence ID" value="PAB59094.1"/>
    <property type="molecule type" value="Genomic_DNA"/>
</dbReference>
<dbReference type="RefSeq" id="WP_095133824.1">
    <property type="nucleotide sequence ID" value="NZ_NIBG01000009.1"/>
</dbReference>
<dbReference type="Proteomes" id="UP000216024">
    <property type="component" value="Unassembled WGS sequence"/>
</dbReference>
<dbReference type="GO" id="GO:0046872">
    <property type="term" value="F:metal ion binding"/>
    <property type="evidence" value="ECO:0007669"/>
    <property type="project" value="UniProtKB-UniRule"/>
</dbReference>
<comment type="similarity">
    <text evidence="6">Belongs to the peptidase M24A family. Methionine aminopeptidase type 1 subfamily.</text>
</comment>
<comment type="subunit">
    <text evidence="6">Monomer.</text>
</comment>
<evidence type="ECO:0000259" key="8">
    <source>
        <dbReference type="Pfam" id="PF00557"/>
    </source>
</evidence>
<reference evidence="9 10" key="1">
    <citation type="submission" date="2017-06" db="EMBL/GenBank/DDBJ databases">
        <title>Draft genome sequence of anaerobic fermentative bacterium Anaeromicrobium sediminis DY2726D isolated from West Pacific Ocean sediments.</title>
        <authorList>
            <person name="Zeng X."/>
        </authorList>
    </citation>
    <scope>NUCLEOTIDE SEQUENCE [LARGE SCALE GENOMIC DNA]</scope>
    <source>
        <strain evidence="9 10">DY2726D</strain>
    </source>
</reference>
<sequence length="248" mass="27079">MLVASKTDLIALRKIGRIVALAREEMIKAIKPGISTIELDTIGEEVLLKYGARSAPKYEYNFPGSTCISLNDVAAHGIPSSRIIKEGDIINIDISAELDGYFSDTGATIPVGSISSIKKNLIDCSRSALDKAIKTSKAGVKINEIGKAIHNEARKHSFTVIKNLAGHGIGKVLHDSPNLILNYYDKHDHRVLKKGMVLALETFISTRAEYAIEQKDGWTLKTPDGSFVAQFEHTIVVTEKEPIVLTLV</sequence>
<protein>
    <recommendedName>
        <fullName evidence="6 7">Methionine aminopeptidase</fullName>
        <shortName evidence="6">MAP</shortName>
        <shortName evidence="6">MetAP</shortName>
        <ecNumber evidence="6 7">3.4.11.18</ecNumber>
    </recommendedName>
    <alternativeName>
        <fullName evidence="6">Peptidase M</fullName>
    </alternativeName>
</protein>
<dbReference type="InterPro" id="IPR000994">
    <property type="entry name" value="Pept_M24"/>
</dbReference>
<dbReference type="GO" id="GO:0070006">
    <property type="term" value="F:metalloaminopeptidase activity"/>
    <property type="evidence" value="ECO:0007669"/>
    <property type="project" value="UniProtKB-UniRule"/>
</dbReference>
<keyword evidence="3 6" id="KW-0645">Protease</keyword>
<dbReference type="SUPFAM" id="SSF55920">
    <property type="entry name" value="Creatinase/aminopeptidase"/>
    <property type="match status" value="1"/>
</dbReference>
<comment type="cofactor">
    <cofactor evidence="6">
        <name>Co(2+)</name>
        <dbReference type="ChEBI" id="CHEBI:48828"/>
    </cofactor>
    <cofactor evidence="6">
        <name>Zn(2+)</name>
        <dbReference type="ChEBI" id="CHEBI:29105"/>
    </cofactor>
    <cofactor evidence="6">
        <name>Mn(2+)</name>
        <dbReference type="ChEBI" id="CHEBI:29035"/>
    </cofactor>
    <cofactor evidence="6">
        <name>Fe(2+)</name>
        <dbReference type="ChEBI" id="CHEBI:29033"/>
    </cofactor>
    <text evidence="6">Binds 2 divalent metal cations per subunit. Has a high-affinity and a low affinity metal-binding site. The true nature of the physiological cofactor is under debate. The enzyme is active with cobalt, zinc, manganese or divalent iron ions. Most likely, methionine aminopeptidases function as mononuclear Fe(2+)-metalloproteases under physiological conditions, and the catalytically relevant metal-binding site has been assigned to the histidine-containing high-affinity site.</text>
</comment>
<keyword evidence="2 6" id="KW-0031">Aminopeptidase</keyword>